<dbReference type="Gene3D" id="3.30.910.20">
    <property type="entry name" value="Skp domain"/>
    <property type="match status" value="1"/>
</dbReference>
<dbReference type="HOGENOM" id="CLU_053320_3_1_10"/>
<evidence type="ECO:0000256" key="2">
    <source>
        <dbReference type="ARBA" id="ARBA00022729"/>
    </source>
</evidence>
<evidence type="ECO:0000313" key="5">
    <source>
        <dbReference type="Proteomes" id="UP000002297"/>
    </source>
</evidence>
<evidence type="ECO:0000256" key="1">
    <source>
        <dbReference type="ARBA" id="ARBA00009091"/>
    </source>
</evidence>
<keyword evidence="2 3" id="KW-0732">Signal</keyword>
<feature type="signal peptide" evidence="3">
    <location>
        <begin position="1"/>
        <end position="19"/>
    </location>
</feature>
<evidence type="ECO:0000256" key="3">
    <source>
        <dbReference type="SAM" id="SignalP"/>
    </source>
</evidence>
<dbReference type="GO" id="GO:0005829">
    <property type="term" value="C:cytosol"/>
    <property type="evidence" value="ECO:0007669"/>
    <property type="project" value="TreeGrafter"/>
</dbReference>
<dbReference type="PANTHER" id="PTHR35089:SF1">
    <property type="entry name" value="CHAPERONE PROTEIN SKP"/>
    <property type="match status" value="1"/>
</dbReference>
<sequence>MKNILLAAFFIVTTTVSMAQSKVGTVDVDFILTNMTDELKKVNDSLANYEASLSAQLQTKMTDYETKYKAFDAAQATMSDAMKQTKSQEIANVENDIMQFRKNGSQLLSLRRDQLLAPLYQRIGKALDAEAKAQNYSQVLNIGSGALGYADPKFDVTEAVMKRMGVTIKQQQPQGQN</sequence>
<dbReference type="SUPFAM" id="SSF111384">
    <property type="entry name" value="OmpH-like"/>
    <property type="match status" value="1"/>
</dbReference>
<dbReference type="Proteomes" id="UP000002297">
    <property type="component" value="Chromosome"/>
</dbReference>
<dbReference type="KEGG" id="cat:CA2559_08486"/>
<dbReference type="InterPro" id="IPR024930">
    <property type="entry name" value="Skp_dom_sf"/>
</dbReference>
<keyword evidence="5" id="KW-1185">Reference proteome</keyword>
<dbReference type="GO" id="GO:0050821">
    <property type="term" value="P:protein stabilization"/>
    <property type="evidence" value="ECO:0007669"/>
    <property type="project" value="TreeGrafter"/>
</dbReference>
<dbReference type="InterPro" id="IPR005632">
    <property type="entry name" value="Chaperone_Skp"/>
</dbReference>
<organism evidence="4 5">
    <name type="scientific">Croceibacter atlanticus (strain ATCC BAA-628 / JCM 21780 / CIP 108009 / IAM 15332 / KCTC 12090 / HTCC2559)</name>
    <dbReference type="NCBI Taxonomy" id="216432"/>
    <lineage>
        <taxon>Bacteria</taxon>
        <taxon>Pseudomonadati</taxon>
        <taxon>Bacteroidota</taxon>
        <taxon>Flavobacteriia</taxon>
        <taxon>Flavobacteriales</taxon>
        <taxon>Flavobacteriaceae</taxon>
        <taxon>Croceibacter</taxon>
    </lineage>
</organism>
<comment type="similarity">
    <text evidence="1">Belongs to the Skp family.</text>
</comment>
<dbReference type="EMBL" id="CP002046">
    <property type="protein sequence ID" value="EAP86056.1"/>
    <property type="molecule type" value="Genomic_DNA"/>
</dbReference>
<dbReference type="AlphaFoldDB" id="A3UBQ5"/>
<dbReference type="SMART" id="SM00935">
    <property type="entry name" value="OmpH"/>
    <property type="match status" value="1"/>
</dbReference>
<gene>
    <name evidence="4" type="ordered locus">CA2559_08486</name>
</gene>
<dbReference type="eggNOG" id="COG2825">
    <property type="taxonomic scope" value="Bacteria"/>
</dbReference>
<name>A3UBQ5_CROAH</name>
<feature type="chain" id="PRO_5002660008" evidence="3">
    <location>
        <begin position="20"/>
        <end position="177"/>
    </location>
</feature>
<reference evidence="4 5" key="1">
    <citation type="journal article" date="2010" name="J. Bacteriol.">
        <title>The complete genome sequence of Croceibacter atlanticus HTCC2559T.</title>
        <authorList>
            <person name="Oh H.M."/>
            <person name="Kang I."/>
            <person name="Ferriera S."/>
            <person name="Giovannoni S.J."/>
            <person name="Cho J.C."/>
        </authorList>
    </citation>
    <scope>NUCLEOTIDE SEQUENCE [LARGE SCALE GENOMIC DNA]</scope>
    <source>
        <strain evidence="5">ATCC BAA-628 / HTCC2559 / KCTC 12090</strain>
    </source>
</reference>
<evidence type="ECO:0000313" key="4">
    <source>
        <dbReference type="EMBL" id="EAP86056.1"/>
    </source>
</evidence>
<accession>A3UBQ5</accession>
<dbReference type="Pfam" id="PF03938">
    <property type="entry name" value="OmpH"/>
    <property type="match status" value="1"/>
</dbReference>
<protein>
    <submittedName>
        <fullName evidence="4">Cationic outer membrane protein OmpH</fullName>
    </submittedName>
</protein>
<dbReference type="STRING" id="216432.CA2559_08486"/>
<dbReference type="GO" id="GO:0051082">
    <property type="term" value="F:unfolded protein binding"/>
    <property type="evidence" value="ECO:0007669"/>
    <property type="project" value="InterPro"/>
</dbReference>
<dbReference type="PANTHER" id="PTHR35089">
    <property type="entry name" value="CHAPERONE PROTEIN SKP"/>
    <property type="match status" value="1"/>
</dbReference>
<proteinExistence type="inferred from homology"/>